<dbReference type="PROSITE" id="PS50878">
    <property type="entry name" value="RT_POL"/>
    <property type="match status" value="1"/>
</dbReference>
<sequence length="1144" mass="126025">MTTQSSEDNKDGNSNNLGTRCRILDAEEARAEFGRAVGVDPQFVGFLRSSEVDGLIEKAAKELNEQLRLRYLWSCISGASAGASSVSNQTMNSADARYNTVLPDSDNHEVHAPSVADLYGDGANHGDVNDVRAVNMVSTLPLPAGGQCFMGRSEARSISHFLREWIQLSKLYGLSANNCWKYLLRCISPSVRGELTDYLETEGLLLHGTTKQLLTAAEHFLRSAFGVTNDPVRFRNRLALCKQRSNELVGDYIGRLRDLLTEGKCVGVYVSSDELLDRFVKGLRPNYVKAVRTTYSHVRDVNQLCTMLTLWESANSSDSISGSSAVADSKATAASSVNVVSEADANPSTGSEEHDSDRVNGSSDSQVTSGSTAPPVQYQAPYARAPPPRRPVKCWDCGGPHMKRDCPFRKAQPKVVATDQPKPAPTVDRPAPTADGPALSQQSGNFELVRVLVDDDGRDEDVDLIRRVKIHDPLVSLVVRESGEGGARVKGLLDTVARGEGYMAKALFTALKSAGVIVGDLKPCSGVRFGNSSSSGADGEILLSVDGYGPLSFKVLPCLDLEIIIGMSAMCRYPTLRMELDNCFNEAVRSGDKQADRVDDVCDRLFESENALFVERTDDGRYEIRCPPLETASIFPHIEPPRRRSLSKAAIIDRWISIAARLGRFEEVAPSSELFISEVVLVAKTNIGAVDPSTLSDEQIRKHFRVTLDLRKVNSLKLYEQGPGDYVWLADEDVGKATLSAICQSQESALSMLMRSVGVDGRTRLWMATRIPQGWRFSPGYFHKVMTTFMAEVREVLADRGITAYIVSYQDDLLGGSPTKEDAQAAMDVIIEMAQARGLAIRRDKCEQGDAVNFCGLQVRGSRVIPAERKSLTTAAVEEALLAFRKTRDRDQRQTMIRQWCGKFQWLRRWLPATLQVSLHRLHKVDPLSDDAVELVEEIASAYFSGLVALHVVGSDSSFRVVASLIVTDCNGDSWGSMLLHVIEYPTLHQASVPEVELHGWPEVAASLSRAVVEKLHLPYQADRSYAVLPACLDGGLLTTADVKRSSTYKERKSQLLAAYRYLPMMYAPAFIVTDNRNSTHWWHNYEEFIQTEGSVKLTVSASEEDPLRAVIDAELERGEGEVDADVIMQTSDDENSTEFLYSD</sequence>
<reference evidence="3 4" key="1">
    <citation type="submission" date="2020-04" db="EMBL/GenBank/DDBJ databases">
        <title>Perkinsus olseni comparative genomics.</title>
        <authorList>
            <person name="Bogema D.R."/>
        </authorList>
    </citation>
    <scope>NUCLEOTIDE SEQUENCE [LARGE SCALE GENOMIC DNA]</scope>
    <source>
        <strain evidence="3">00978-12</strain>
    </source>
</reference>
<evidence type="ECO:0000256" key="1">
    <source>
        <dbReference type="SAM" id="MobiDB-lite"/>
    </source>
</evidence>
<dbReference type="InterPro" id="IPR043128">
    <property type="entry name" value="Rev_trsase/Diguanyl_cyclase"/>
</dbReference>
<evidence type="ECO:0000313" key="4">
    <source>
        <dbReference type="Proteomes" id="UP000541610"/>
    </source>
</evidence>
<evidence type="ECO:0000259" key="2">
    <source>
        <dbReference type="PROSITE" id="PS50878"/>
    </source>
</evidence>
<dbReference type="Pfam" id="PF00078">
    <property type="entry name" value="RVT_1"/>
    <property type="match status" value="1"/>
</dbReference>
<dbReference type="SUPFAM" id="SSF56672">
    <property type="entry name" value="DNA/RNA polymerases"/>
    <property type="match status" value="1"/>
</dbReference>
<feature type="compositionally biased region" description="Polar residues" evidence="1">
    <location>
        <begin position="359"/>
        <end position="372"/>
    </location>
</feature>
<dbReference type="AlphaFoldDB" id="A0A7J6P505"/>
<gene>
    <name evidence="3" type="ORF">FOZ60_015999</name>
</gene>
<comment type="caution">
    <text evidence="3">The sequence shown here is derived from an EMBL/GenBank/DDBJ whole genome shotgun (WGS) entry which is preliminary data.</text>
</comment>
<dbReference type="Proteomes" id="UP000541610">
    <property type="component" value="Unassembled WGS sequence"/>
</dbReference>
<name>A0A7J6P505_PEROL</name>
<feature type="region of interest" description="Disordered" evidence="1">
    <location>
        <begin position="414"/>
        <end position="441"/>
    </location>
</feature>
<protein>
    <recommendedName>
        <fullName evidence="2">Reverse transcriptase domain-containing protein</fullName>
    </recommendedName>
</protein>
<evidence type="ECO:0000313" key="3">
    <source>
        <dbReference type="EMBL" id="KAF4691189.1"/>
    </source>
</evidence>
<dbReference type="Gene3D" id="3.30.70.270">
    <property type="match status" value="1"/>
</dbReference>
<accession>A0A7J6P505</accession>
<dbReference type="InterPro" id="IPR000477">
    <property type="entry name" value="RT_dom"/>
</dbReference>
<dbReference type="InterPro" id="IPR043502">
    <property type="entry name" value="DNA/RNA_pol_sf"/>
</dbReference>
<dbReference type="OrthoDB" id="10484076at2759"/>
<proteinExistence type="predicted"/>
<dbReference type="EMBL" id="JABANP010000083">
    <property type="protein sequence ID" value="KAF4691189.1"/>
    <property type="molecule type" value="Genomic_DNA"/>
</dbReference>
<feature type="region of interest" description="Disordered" evidence="1">
    <location>
        <begin position="333"/>
        <end position="390"/>
    </location>
</feature>
<feature type="domain" description="Reverse transcriptase" evidence="2">
    <location>
        <begin position="663"/>
        <end position="859"/>
    </location>
</feature>
<feature type="compositionally biased region" description="Low complexity" evidence="1">
    <location>
        <begin position="373"/>
        <end position="383"/>
    </location>
</feature>
<organism evidence="3 4">
    <name type="scientific">Perkinsus olseni</name>
    <name type="common">Perkinsus atlanticus</name>
    <dbReference type="NCBI Taxonomy" id="32597"/>
    <lineage>
        <taxon>Eukaryota</taxon>
        <taxon>Sar</taxon>
        <taxon>Alveolata</taxon>
        <taxon>Perkinsozoa</taxon>
        <taxon>Perkinsea</taxon>
        <taxon>Perkinsida</taxon>
        <taxon>Perkinsidae</taxon>
        <taxon>Perkinsus</taxon>
    </lineage>
</organism>